<dbReference type="PROSITE" id="PS00678">
    <property type="entry name" value="WD_REPEATS_1"/>
    <property type="match status" value="1"/>
</dbReference>
<feature type="repeat" description="WD" evidence="3">
    <location>
        <begin position="89"/>
        <end position="124"/>
    </location>
</feature>
<evidence type="ECO:0000256" key="2">
    <source>
        <dbReference type="ARBA" id="ARBA00022737"/>
    </source>
</evidence>
<keyword evidence="2" id="KW-0677">Repeat</keyword>
<dbReference type="Pfam" id="PF00400">
    <property type="entry name" value="WD40"/>
    <property type="match status" value="1"/>
</dbReference>
<dbReference type="AlphaFoldDB" id="A0AAD5MB95"/>
<keyword evidence="5" id="KW-1185">Reference proteome</keyword>
<dbReference type="Gene3D" id="2.130.10.10">
    <property type="entry name" value="YVTN repeat-like/Quinoprotein amine dehydrogenase"/>
    <property type="match status" value="1"/>
</dbReference>
<sequence length="146" mass="16181">MLKHSVEKLETENRDLKRSVYELTLKLDTVQNALGSRPTLEPFQMNDLLASTKSPVDDAAEFHAAAALHGVKTDDYDDDGRVLFQKSELRAHTGAVYTAKFSPCGRLLASGGLDSKVLLWDVTTKFNQQQLASLAQHQQLVIDVRA</sequence>
<reference evidence="4" key="1">
    <citation type="submission" date="2021-12" db="EMBL/GenBank/DDBJ databases">
        <title>Prjna785345.</title>
        <authorList>
            <person name="Rujirawat T."/>
            <person name="Krajaejun T."/>
        </authorList>
    </citation>
    <scope>NUCLEOTIDE SEQUENCE</scope>
    <source>
        <strain evidence="4">Pi057C3</strain>
    </source>
</reference>
<accession>A0AAD5MB95</accession>
<dbReference type="EMBL" id="JAKCXM010000129">
    <property type="protein sequence ID" value="KAJ0401398.1"/>
    <property type="molecule type" value="Genomic_DNA"/>
</dbReference>
<dbReference type="InterPro" id="IPR036322">
    <property type="entry name" value="WD40_repeat_dom_sf"/>
</dbReference>
<dbReference type="SUPFAM" id="SSF50978">
    <property type="entry name" value="WD40 repeat-like"/>
    <property type="match status" value="1"/>
</dbReference>
<protein>
    <submittedName>
        <fullName evidence="4">Uncharacterized protein</fullName>
    </submittedName>
</protein>
<dbReference type="InterPro" id="IPR001680">
    <property type="entry name" value="WD40_rpt"/>
</dbReference>
<name>A0AAD5MB95_PYTIN</name>
<comment type="caution">
    <text evidence="4">The sequence shown here is derived from an EMBL/GenBank/DDBJ whole genome shotgun (WGS) entry which is preliminary data.</text>
</comment>
<evidence type="ECO:0000256" key="1">
    <source>
        <dbReference type="ARBA" id="ARBA00022574"/>
    </source>
</evidence>
<evidence type="ECO:0000313" key="5">
    <source>
        <dbReference type="Proteomes" id="UP001209570"/>
    </source>
</evidence>
<dbReference type="Proteomes" id="UP001209570">
    <property type="component" value="Unassembled WGS sequence"/>
</dbReference>
<evidence type="ECO:0000313" key="4">
    <source>
        <dbReference type="EMBL" id="KAJ0401398.1"/>
    </source>
</evidence>
<organism evidence="4 5">
    <name type="scientific">Pythium insidiosum</name>
    <name type="common">Pythiosis disease agent</name>
    <dbReference type="NCBI Taxonomy" id="114742"/>
    <lineage>
        <taxon>Eukaryota</taxon>
        <taxon>Sar</taxon>
        <taxon>Stramenopiles</taxon>
        <taxon>Oomycota</taxon>
        <taxon>Peronosporomycetes</taxon>
        <taxon>Pythiales</taxon>
        <taxon>Pythiaceae</taxon>
        <taxon>Pythium</taxon>
    </lineage>
</organism>
<dbReference type="PROSITE" id="PS50294">
    <property type="entry name" value="WD_REPEATS_REGION"/>
    <property type="match status" value="1"/>
</dbReference>
<keyword evidence="1 3" id="KW-0853">WD repeat</keyword>
<dbReference type="SMART" id="SM00320">
    <property type="entry name" value="WD40"/>
    <property type="match status" value="1"/>
</dbReference>
<dbReference type="PROSITE" id="PS50082">
    <property type="entry name" value="WD_REPEATS_2"/>
    <property type="match status" value="1"/>
</dbReference>
<proteinExistence type="predicted"/>
<dbReference type="InterPro" id="IPR015943">
    <property type="entry name" value="WD40/YVTN_repeat-like_dom_sf"/>
</dbReference>
<dbReference type="InterPro" id="IPR019775">
    <property type="entry name" value="WD40_repeat_CS"/>
</dbReference>
<evidence type="ECO:0000256" key="3">
    <source>
        <dbReference type="PROSITE-ProRule" id="PRU00221"/>
    </source>
</evidence>
<gene>
    <name evidence="4" type="ORF">P43SY_000041</name>
</gene>